<proteinExistence type="inferred from homology"/>
<dbReference type="GeneID" id="105161337"/>
<accession>A0A6I9T1B6</accession>
<keyword evidence="3" id="KW-1185">Reference proteome</keyword>
<dbReference type="PANTHER" id="PTHR48047:SF182">
    <property type="entry name" value="GLYCOSYLTRANSFERASE"/>
    <property type="match status" value="1"/>
</dbReference>
<name>A0A6I9T1B6_SESIN</name>
<dbReference type="OrthoDB" id="5835829at2759"/>
<comment type="similarity">
    <text evidence="1">Belongs to the UDP-glycosyltransferase family.</text>
</comment>
<dbReference type="KEGG" id="sind:105161337"/>
<dbReference type="InterPro" id="IPR002213">
    <property type="entry name" value="UDP_glucos_trans"/>
</dbReference>
<dbReference type="InterPro" id="IPR035595">
    <property type="entry name" value="UDP_glycos_trans_CS"/>
</dbReference>
<evidence type="ECO:0000256" key="1">
    <source>
        <dbReference type="ARBA" id="ARBA00009995"/>
    </source>
</evidence>
<dbReference type="SUPFAM" id="SSF53756">
    <property type="entry name" value="UDP-Glycosyltransferase/glycogen phosphorylase"/>
    <property type="match status" value="2"/>
</dbReference>
<organism evidence="3 4">
    <name type="scientific">Sesamum indicum</name>
    <name type="common">Oriental sesame</name>
    <name type="synonym">Sesamum orientale</name>
    <dbReference type="NCBI Taxonomy" id="4182"/>
    <lineage>
        <taxon>Eukaryota</taxon>
        <taxon>Viridiplantae</taxon>
        <taxon>Streptophyta</taxon>
        <taxon>Embryophyta</taxon>
        <taxon>Tracheophyta</taxon>
        <taxon>Spermatophyta</taxon>
        <taxon>Magnoliopsida</taxon>
        <taxon>eudicotyledons</taxon>
        <taxon>Gunneridae</taxon>
        <taxon>Pentapetalae</taxon>
        <taxon>asterids</taxon>
        <taxon>lamiids</taxon>
        <taxon>Lamiales</taxon>
        <taxon>Pedaliaceae</taxon>
        <taxon>Sesamum</taxon>
    </lineage>
</organism>
<dbReference type="InParanoid" id="A0A6I9T1B6"/>
<dbReference type="GO" id="GO:0035251">
    <property type="term" value="F:UDP-glucosyltransferase activity"/>
    <property type="evidence" value="ECO:0007669"/>
    <property type="project" value="TreeGrafter"/>
</dbReference>
<protein>
    <submittedName>
        <fullName evidence="4">Uncharacterized protein LOC105161337</fullName>
    </submittedName>
</protein>
<sequence>MASEVNQLHFLLVPLMSQSHIIPLTDFAKLLARRGVIVSIITTHLNSIRYKAAIQHALESGLIIQMIPLEFQGSEVGLPPGCENMDSLTSMDLAGEFILACEMLKSPLEEMIKKLDPSPSCIISTNALPWTQQVADNFKIPRYIFEPVSCFTLLCSHKLSQAQIQETEISDSESFLVPDIPHRVEFTKAQLPGTTRKSSDHVKELVDQIKTYRLSARGTLVNSFEELEPWYVEGYRKESQRLWCIGPVSLCNKNLAEKSDRGDKASIDEQYCISWLDSREPRSVIYACFGSLCRMSAPQIKEIGLGLEASNFAFIWIIRSLDASAEVEKWLAEEKFEERLEGRGLIIRGWAPQVLILSHPSVGGFLTHCGWNSTLEGICAGVPMITWPMFAEQFYNEKFIVYVLKIGVRIGVEVGAFPGAVEEQSNALVKWDQVKKSIENLMDDDEEEGRDRRRRAQKLGEMAKAALEQGGSSYLNITLLIQDVMQAPNHPSFSYINPTTGLSPQPFESMASKIEQLHFLLVPLMAQSHIIPLTDFAKLLARRGVFVSIVTTPLNAIRYKGVIDYAKAQDLKIQMILIKFPCKEVGLPEGCENLDALDSMGLAWKFMRACDMLQGPLEKLMEELEPKPSCIVSSNAIIWTEKVCRKFKIPRYNFETVSCFTLLCALNLSQVDQESILSDTEPFLVPDLPHKIEFTRAQLPTHRKPAGGSEEYEDQPIPVRISARATLVNSFEELEPGYLDGYRKKEGKVWCIGPVSVCNKELSERSARGNKASIDEHYYLTWLDSKKPKSVILACFGSMCRISFPQLKEIGSGLEASNFPFIWIIRKQDYTAQVEKWLTDEGLEGRVGKRGLIIRGWAPQILIMSHPSVGGFLTHCGWNSTLEGICAGVPMITWPMFAEQFFNEKLIVNVLGIGVRVGVEERMSFNGESEHLVRWDQVKRAIEKLMDVGSEEGRMRRKRAEELAKMASNAVEEGGSSYMSFTMLIQDVLEQLQ</sequence>
<dbReference type="CDD" id="cd03784">
    <property type="entry name" value="GT1_Gtf-like"/>
    <property type="match status" value="2"/>
</dbReference>
<dbReference type="Pfam" id="PF00201">
    <property type="entry name" value="UDPGT"/>
    <property type="match status" value="2"/>
</dbReference>
<dbReference type="RefSeq" id="XP_011077286.2">
    <property type="nucleotide sequence ID" value="XM_011078984.2"/>
</dbReference>
<dbReference type="Proteomes" id="UP000504604">
    <property type="component" value="Linkage group LG5"/>
</dbReference>
<dbReference type="AlphaFoldDB" id="A0A6I9T1B6"/>
<keyword evidence="2" id="KW-0808">Transferase</keyword>
<dbReference type="PROSITE" id="PS00375">
    <property type="entry name" value="UDPGT"/>
    <property type="match status" value="2"/>
</dbReference>
<gene>
    <name evidence="4" type="primary">LOC105161337</name>
</gene>
<evidence type="ECO:0000313" key="3">
    <source>
        <dbReference type="Proteomes" id="UP000504604"/>
    </source>
</evidence>
<evidence type="ECO:0000256" key="2">
    <source>
        <dbReference type="ARBA" id="ARBA00022679"/>
    </source>
</evidence>
<dbReference type="FunFam" id="3.40.50.2000:FF:000047">
    <property type="entry name" value="Glycosyltransferase"/>
    <property type="match status" value="2"/>
</dbReference>
<dbReference type="PANTHER" id="PTHR48047">
    <property type="entry name" value="GLYCOSYLTRANSFERASE"/>
    <property type="match status" value="1"/>
</dbReference>
<evidence type="ECO:0000313" key="4">
    <source>
        <dbReference type="RefSeq" id="XP_011077286.2"/>
    </source>
</evidence>
<reference evidence="4" key="1">
    <citation type="submission" date="2025-08" db="UniProtKB">
        <authorList>
            <consortium name="RefSeq"/>
        </authorList>
    </citation>
    <scope>IDENTIFICATION</scope>
</reference>
<dbReference type="Gene3D" id="3.40.50.2000">
    <property type="entry name" value="Glycogen Phosphorylase B"/>
    <property type="match status" value="4"/>
</dbReference>